<evidence type="ECO:0000313" key="3">
    <source>
        <dbReference type="EMBL" id="TYR34258.1"/>
    </source>
</evidence>
<evidence type="ECO:0000256" key="1">
    <source>
        <dbReference type="SAM" id="MobiDB-lite"/>
    </source>
</evidence>
<name>A0A5D4H0W3_9HYPH</name>
<dbReference type="OrthoDB" id="5438043at2"/>
<sequence>MLIRVGYKIAIEVDRTTPLYTLMGVHPERHGDIRWSRPPLAEARPDARTFVDCFGNACERLVAKPGISVLRYDAVVEDPGLPDDYEPDAEQIDADKLPDECLVYLLGSRYCETDRLAPLAWKLFGDTPPGWQRVQAICDYVHSRLTFSYGFARATRTAVEAHEERVGVCRDFTHLAVAFCRAMNIPARYVNGYMGDIGVEPDPAPMDFNAWFEAYLGGRWYTFDARHNQRRIGRIVVARGRDATDVPLLHTFGSHRLHRFEVWTEEFKGALPVDVPRARRREGSTRYGPPGRSPRDFGLPEMTTNLL</sequence>
<dbReference type="SUPFAM" id="SSF54001">
    <property type="entry name" value="Cysteine proteinases"/>
    <property type="match status" value="1"/>
</dbReference>
<feature type="region of interest" description="Disordered" evidence="1">
    <location>
        <begin position="279"/>
        <end position="307"/>
    </location>
</feature>
<evidence type="ECO:0000259" key="2">
    <source>
        <dbReference type="SMART" id="SM00460"/>
    </source>
</evidence>
<feature type="domain" description="Transglutaminase-like" evidence="2">
    <location>
        <begin position="161"/>
        <end position="227"/>
    </location>
</feature>
<dbReference type="InterPro" id="IPR038765">
    <property type="entry name" value="Papain-like_cys_pep_sf"/>
</dbReference>
<accession>A0A5D4H0W3</accession>
<dbReference type="AlphaFoldDB" id="A0A5D4H0W3"/>
<organism evidence="3 4">
    <name type="scientific">Neoaquamicrobium microcysteis</name>
    <dbReference type="NCBI Taxonomy" id="2682781"/>
    <lineage>
        <taxon>Bacteria</taxon>
        <taxon>Pseudomonadati</taxon>
        <taxon>Pseudomonadota</taxon>
        <taxon>Alphaproteobacteria</taxon>
        <taxon>Hyphomicrobiales</taxon>
        <taxon>Phyllobacteriaceae</taxon>
        <taxon>Neoaquamicrobium</taxon>
    </lineage>
</organism>
<reference evidence="3 4" key="1">
    <citation type="submission" date="2019-08" db="EMBL/GenBank/DDBJ databases">
        <authorList>
            <person name="Seo Y.L."/>
        </authorList>
    </citation>
    <scope>NUCLEOTIDE SEQUENCE [LARGE SCALE GENOMIC DNA]</scope>
    <source>
        <strain evidence="3 4">MaA-C15</strain>
    </source>
</reference>
<dbReference type="InterPro" id="IPR002931">
    <property type="entry name" value="Transglutaminase-like"/>
</dbReference>
<evidence type="ECO:0000313" key="4">
    <source>
        <dbReference type="Proteomes" id="UP000323258"/>
    </source>
</evidence>
<dbReference type="Gene3D" id="3.10.620.30">
    <property type="match status" value="1"/>
</dbReference>
<dbReference type="PANTHER" id="PTHR33490:SF12">
    <property type="entry name" value="BLL5557 PROTEIN"/>
    <property type="match status" value="1"/>
</dbReference>
<comment type="caution">
    <text evidence="3">The sequence shown here is derived from an EMBL/GenBank/DDBJ whole genome shotgun (WGS) entry which is preliminary data.</text>
</comment>
<dbReference type="PANTHER" id="PTHR33490">
    <property type="entry name" value="BLR5614 PROTEIN-RELATED"/>
    <property type="match status" value="1"/>
</dbReference>
<gene>
    <name evidence="3" type="ORF">FY036_04910</name>
</gene>
<dbReference type="Proteomes" id="UP000323258">
    <property type="component" value="Unassembled WGS sequence"/>
</dbReference>
<reference evidence="3 4" key="2">
    <citation type="submission" date="2019-09" db="EMBL/GenBank/DDBJ databases">
        <title>Mesorhizobium sp. MaA-C15 isolated from Microcystis aeruginosa.</title>
        <authorList>
            <person name="Jeong S.E."/>
            <person name="Jin H.M."/>
            <person name="Jeon C.O."/>
        </authorList>
    </citation>
    <scope>NUCLEOTIDE SEQUENCE [LARGE SCALE GENOMIC DNA]</scope>
    <source>
        <strain evidence="3 4">MaA-C15</strain>
    </source>
</reference>
<dbReference type="RefSeq" id="WP_148913597.1">
    <property type="nucleotide sequence ID" value="NZ_VSZS01000056.1"/>
</dbReference>
<dbReference type="EMBL" id="VSZS01000056">
    <property type="protein sequence ID" value="TYR34258.1"/>
    <property type="molecule type" value="Genomic_DNA"/>
</dbReference>
<dbReference type="Pfam" id="PF01841">
    <property type="entry name" value="Transglut_core"/>
    <property type="match status" value="1"/>
</dbReference>
<protein>
    <submittedName>
        <fullName evidence="3">Transglutaminase family protein</fullName>
    </submittedName>
</protein>
<proteinExistence type="predicted"/>
<keyword evidence="4" id="KW-1185">Reference proteome</keyword>
<dbReference type="SMART" id="SM00460">
    <property type="entry name" value="TGc"/>
    <property type="match status" value="1"/>
</dbReference>